<dbReference type="InterPro" id="IPR027417">
    <property type="entry name" value="P-loop_NTPase"/>
</dbReference>
<feature type="domain" description="ABC transporter" evidence="4">
    <location>
        <begin position="5"/>
        <end position="247"/>
    </location>
</feature>
<evidence type="ECO:0000256" key="1">
    <source>
        <dbReference type="ARBA" id="ARBA00022448"/>
    </source>
</evidence>
<organism evidence="5 6">
    <name type="scientific">Roseibium aggregatum</name>
    <dbReference type="NCBI Taxonomy" id="187304"/>
    <lineage>
        <taxon>Bacteria</taxon>
        <taxon>Pseudomonadati</taxon>
        <taxon>Pseudomonadota</taxon>
        <taxon>Alphaproteobacteria</taxon>
        <taxon>Hyphomicrobiales</taxon>
        <taxon>Stappiaceae</taxon>
        <taxon>Roseibium</taxon>
    </lineage>
</organism>
<dbReference type="InterPro" id="IPR003593">
    <property type="entry name" value="AAA+_ATPase"/>
</dbReference>
<dbReference type="EMBL" id="JAEKJZ010000001">
    <property type="protein sequence ID" value="MBN9670095.1"/>
    <property type="molecule type" value="Genomic_DNA"/>
</dbReference>
<dbReference type="SMART" id="SM00382">
    <property type="entry name" value="AAA"/>
    <property type="match status" value="1"/>
</dbReference>
<gene>
    <name evidence="5" type="ORF">JF539_07070</name>
</gene>
<evidence type="ECO:0000313" key="5">
    <source>
        <dbReference type="EMBL" id="MBN9670095.1"/>
    </source>
</evidence>
<dbReference type="PANTHER" id="PTHR45772:SF9">
    <property type="entry name" value="CONSERVED COMPONENT OF ABC TRANSPORTER FOR NATURAL AMINO ACIDS"/>
    <property type="match status" value="1"/>
</dbReference>
<dbReference type="PANTHER" id="PTHR45772">
    <property type="entry name" value="CONSERVED COMPONENT OF ABC TRANSPORTER FOR NATURAL AMINO ACIDS-RELATED"/>
    <property type="match status" value="1"/>
</dbReference>
<dbReference type="Gene3D" id="3.40.50.300">
    <property type="entry name" value="P-loop containing nucleotide triphosphate hydrolases"/>
    <property type="match status" value="1"/>
</dbReference>
<keyword evidence="1" id="KW-0813">Transport</keyword>
<dbReference type="GO" id="GO:0016887">
    <property type="term" value="F:ATP hydrolysis activity"/>
    <property type="evidence" value="ECO:0007669"/>
    <property type="project" value="InterPro"/>
</dbReference>
<comment type="caution">
    <text evidence="5">The sequence shown here is derived from an EMBL/GenBank/DDBJ whole genome shotgun (WGS) entry which is preliminary data.</text>
</comment>
<dbReference type="Pfam" id="PF00005">
    <property type="entry name" value="ABC_tran"/>
    <property type="match status" value="1"/>
</dbReference>
<evidence type="ECO:0000256" key="2">
    <source>
        <dbReference type="ARBA" id="ARBA00022741"/>
    </source>
</evidence>
<dbReference type="RefSeq" id="WP_207139612.1">
    <property type="nucleotide sequence ID" value="NZ_JAEKJZ010000001.1"/>
</dbReference>
<dbReference type="GO" id="GO:0005886">
    <property type="term" value="C:plasma membrane"/>
    <property type="evidence" value="ECO:0007669"/>
    <property type="project" value="TreeGrafter"/>
</dbReference>
<evidence type="ECO:0000256" key="3">
    <source>
        <dbReference type="ARBA" id="ARBA00022840"/>
    </source>
</evidence>
<dbReference type="AlphaFoldDB" id="A0A939J3G4"/>
<dbReference type="GO" id="GO:0005524">
    <property type="term" value="F:ATP binding"/>
    <property type="evidence" value="ECO:0007669"/>
    <property type="project" value="UniProtKB-KW"/>
</dbReference>
<keyword evidence="2" id="KW-0547">Nucleotide-binding</keyword>
<keyword evidence="3 5" id="KW-0067">ATP-binding</keyword>
<sequence>MTTILETKNLERTFGAVVAAKDINIRIDAGEVLGVIGSNGAGKTTFVNMVTGYLPPSSGEILYRGAPITGKPTREIMRLGICRSFQIPQLFPEMGVLDNMLIALTIAKQQKPVLFRPAIDRVVEDEAIALLTRFRIERYAHQEIQTLPQGVRKLVDIAMATVSDPALLFLDEPTSGVSADEKMDFMRVLIDALKSTDTAVLFIEHDMEIVEEFSPRCVAFYEGTILADGPTGDVLKDAKVREFVIGSEFHRKPDESVETATGKGAA</sequence>
<evidence type="ECO:0000313" key="6">
    <source>
        <dbReference type="Proteomes" id="UP000664096"/>
    </source>
</evidence>
<protein>
    <submittedName>
        <fullName evidence="5">ATP-binding cassette domain-containing protein</fullName>
    </submittedName>
</protein>
<proteinExistence type="predicted"/>
<dbReference type="PROSITE" id="PS50893">
    <property type="entry name" value="ABC_TRANSPORTER_2"/>
    <property type="match status" value="1"/>
</dbReference>
<evidence type="ECO:0000259" key="4">
    <source>
        <dbReference type="PROSITE" id="PS50893"/>
    </source>
</evidence>
<dbReference type="InterPro" id="IPR003439">
    <property type="entry name" value="ABC_transporter-like_ATP-bd"/>
</dbReference>
<dbReference type="InterPro" id="IPR051120">
    <property type="entry name" value="ABC_AA/LPS_Transport"/>
</dbReference>
<reference evidence="5" key="1">
    <citation type="submission" date="2020-12" db="EMBL/GenBank/DDBJ databases">
        <title>Oil enriched cultivation method for isolating marine PHA-producing bacteria.</title>
        <authorList>
            <person name="Zheng W."/>
            <person name="Yu S."/>
            <person name="Huang Y."/>
        </authorList>
    </citation>
    <scope>NUCLEOTIDE SEQUENCE</scope>
    <source>
        <strain evidence="5">SY-2-12</strain>
    </source>
</reference>
<accession>A0A939J3G4</accession>
<name>A0A939J3G4_9HYPH</name>
<dbReference type="Proteomes" id="UP000664096">
    <property type="component" value="Unassembled WGS sequence"/>
</dbReference>
<dbReference type="SUPFAM" id="SSF52540">
    <property type="entry name" value="P-loop containing nucleoside triphosphate hydrolases"/>
    <property type="match status" value="1"/>
</dbReference>